<dbReference type="SMART" id="SM00228">
    <property type="entry name" value="PDZ"/>
    <property type="match status" value="2"/>
</dbReference>
<keyword evidence="7" id="KW-0645">Protease</keyword>
<dbReference type="InterPro" id="IPR001940">
    <property type="entry name" value="Peptidase_S1C"/>
</dbReference>
<dbReference type="Proteomes" id="UP001595722">
    <property type="component" value="Unassembled WGS sequence"/>
</dbReference>
<dbReference type="EMBL" id="JBHRYB010000013">
    <property type="protein sequence ID" value="MFC3681028.1"/>
    <property type="molecule type" value="Genomic_DNA"/>
</dbReference>
<evidence type="ECO:0000256" key="10">
    <source>
        <dbReference type="ARBA" id="ARBA00022764"/>
    </source>
</evidence>
<dbReference type="PROSITE" id="PS50106">
    <property type="entry name" value="PDZ"/>
    <property type="match status" value="2"/>
</dbReference>
<evidence type="ECO:0000259" key="16">
    <source>
        <dbReference type="PROSITE" id="PS50106"/>
    </source>
</evidence>
<comment type="function">
    <text evidence="2">Might be efficient in the degradation of transiently denatured and unfolded proteins which accumulate in the periplasm following stress conditions.</text>
</comment>
<comment type="similarity">
    <text evidence="4">Belongs to the peptidase S1C family.</text>
</comment>
<dbReference type="Gene3D" id="2.40.10.120">
    <property type="match status" value="1"/>
</dbReference>
<dbReference type="Pfam" id="PF13365">
    <property type="entry name" value="Trypsin_2"/>
    <property type="match status" value="1"/>
</dbReference>
<sequence length="469" mass="50674">MTQLFRSFSVLAALLVACFSLSAHADLPDFRELVKETSPAVVNISTVQHVDQRNTLRRYGLPDDVPEIFRHFFGQPMPYGNPQGPRGRQQEKSSLGSGFIISDDGYILTNNHVIREADEIIVRLNDRRELDAQVIGADESSDLALLKVEAEDLPTVELGDSDKLEVGEWVVAIGSPFGFDYSVTAGIVSAKGRNLPNENYVPFIQTDVAINPGNSGGPLFNLDGEVVGINSQIYTRSGGFMGVSFAIPMNVAMNVADQLKEKGKVSRGWLGVVIQEVNKELAESFGLDKAAGALVAQVVPDSPAEAGGLENGDIITHFNGNEIYLSSDLPHQVGRVKPGTEAKVKVVRNGKRKLLNIRIGNLPDGDGVVLANHDPQQSQSNRLGVVVADLSDAQRKQLGDGVLVKEVKQGPAAFAGLVSGDVITMIYGESIRSVEDFEKVSKALPKNRSVPMRIVRRGAAMFIPLRIAE</sequence>
<evidence type="ECO:0000256" key="8">
    <source>
        <dbReference type="ARBA" id="ARBA00022729"/>
    </source>
</evidence>
<evidence type="ECO:0000256" key="9">
    <source>
        <dbReference type="ARBA" id="ARBA00022737"/>
    </source>
</evidence>
<evidence type="ECO:0000256" key="7">
    <source>
        <dbReference type="ARBA" id="ARBA00022670"/>
    </source>
</evidence>
<comment type="catalytic activity">
    <reaction evidence="1">
        <text>Acts on substrates that are at least partially unfolded. The cleavage site P1 residue is normally between a pair of hydrophobic residues, such as Val-|-Val.</text>
        <dbReference type="EC" id="3.4.21.107"/>
    </reaction>
</comment>
<dbReference type="PANTHER" id="PTHR22939">
    <property type="entry name" value="SERINE PROTEASE FAMILY S1C HTRA-RELATED"/>
    <property type="match status" value="1"/>
</dbReference>
<evidence type="ECO:0000256" key="12">
    <source>
        <dbReference type="ARBA" id="ARBA00022825"/>
    </source>
</evidence>
<reference evidence="18" key="1">
    <citation type="journal article" date="2019" name="Int. J. Syst. Evol. Microbiol.">
        <title>The Global Catalogue of Microorganisms (GCM) 10K type strain sequencing project: providing services to taxonomists for standard genome sequencing and annotation.</title>
        <authorList>
            <consortium name="The Broad Institute Genomics Platform"/>
            <consortium name="The Broad Institute Genome Sequencing Center for Infectious Disease"/>
            <person name="Wu L."/>
            <person name="Ma J."/>
        </authorList>
    </citation>
    <scope>NUCLEOTIDE SEQUENCE [LARGE SCALE GENOMIC DNA]</scope>
    <source>
        <strain evidence="18">KCTC 42424</strain>
    </source>
</reference>
<feature type="chain" id="PRO_5046830993" description="Probable periplasmic serine endoprotease DegP-like" evidence="15">
    <location>
        <begin position="26"/>
        <end position="469"/>
    </location>
</feature>
<dbReference type="InterPro" id="IPR001478">
    <property type="entry name" value="PDZ"/>
</dbReference>
<evidence type="ECO:0000256" key="15">
    <source>
        <dbReference type="SAM" id="SignalP"/>
    </source>
</evidence>
<comment type="caution">
    <text evidence="17">The sequence shown here is derived from an EMBL/GenBank/DDBJ whole genome shotgun (WGS) entry which is preliminary data.</text>
</comment>
<proteinExistence type="inferred from homology"/>
<evidence type="ECO:0000313" key="17">
    <source>
        <dbReference type="EMBL" id="MFC3681028.1"/>
    </source>
</evidence>
<feature type="domain" description="PDZ" evidence="16">
    <location>
        <begin position="254"/>
        <end position="323"/>
    </location>
</feature>
<organism evidence="17 18">
    <name type="scientific">Bacterioplanoides pacificum</name>
    <dbReference type="NCBI Taxonomy" id="1171596"/>
    <lineage>
        <taxon>Bacteria</taxon>
        <taxon>Pseudomonadati</taxon>
        <taxon>Pseudomonadota</taxon>
        <taxon>Gammaproteobacteria</taxon>
        <taxon>Oceanospirillales</taxon>
        <taxon>Oceanospirillaceae</taxon>
        <taxon>Bacterioplanoides</taxon>
    </lineage>
</organism>
<dbReference type="SUPFAM" id="SSF50494">
    <property type="entry name" value="Trypsin-like serine proteases"/>
    <property type="match status" value="1"/>
</dbReference>
<dbReference type="SUPFAM" id="SSF50156">
    <property type="entry name" value="PDZ domain-like"/>
    <property type="match status" value="2"/>
</dbReference>
<dbReference type="PROSITE" id="PS51257">
    <property type="entry name" value="PROKAR_LIPOPROTEIN"/>
    <property type="match status" value="1"/>
</dbReference>
<evidence type="ECO:0000256" key="5">
    <source>
        <dbReference type="ARBA" id="ARBA00013035"/>
    </source>
</evidence>
<evidence type="ECO:0000256" key="2">
    <source>
        <dbReference type="ARBA" id="ARBA00002610"/>
    </source>
</evidence>
<dbReference type="EC" id="3.4.21.107" evidence="5"/>
<dbReference type="RefSeq" id="WP_376867177.1">
    <property type="nucleotide sequence ID" value="NZ_JBHRYB010000013.1"/>
</dbReference>
<evidence type="ECO:0000256" key="3">
    <source>
        <dbReference type="ARBA" id="ARBA00004418"/>
    </source>
</evidence>
<dbReference type="Pfam" id="PF13180">
    <property type="entry name" value="PDZ_2"/>
    <property type="match status" value="1"/>
</dbReference>
<dbReference type="InterPro" id="IPR011782">
    <property type="entry name" value="Pept_S1C_Do"/>
</dbReference>
<keyword evidence="11" id="KW-0378">Hydrolase</keyword>
<dbReference type="CDD" id="cd10839">
    <property type="entry name" value="cpPDZ1_DegP-like"/>
    <property type="match status" value="1"/>
</dbReference>
<evidence type="ECO:0000313" key="18">
    <source>
        <dbReference type="Proteomes" id="UP001595722"/>
    </source>
</evidence>
<dbReference type="InterPro" id="IPR036034">
    <property type="entry name" value="PDZ_sf"/>
</dbReference>
<evidence type="ECO:0000256" key="14">
    <source>
        <dbReference type="ARBA" id="ARBA00032850"/>
    </source>
</evidence>
<dbReference type="PANTHER" id="PTHR22939:SF130">
    <property type="entry name" value="PERIPLASMIC SERINE ENDOPROTEASE DEGP-LIKE-RELATED"/>
    <property type="match status" value="1"/>
</dbReference>
<keyword evidence="10" id="KW-0574">Periplasm</keyword>
<comment type="subcellular location">
    <subcellularLocation>
        <location evidence="3">Periplasm</location>
    </subcellularLocation>
</comment>
<dbReference type="Gene3D" id="2.30.42.10">
    <property type="match status" value="1"/>
</dbReference>
<evidence type="ECO:0000256" key="4">
    <source>
        <dbReference type="ARBA" id="ARBA00010541"/>
    </source>
</evidence>
<keyword evidence="18" id="KW-1185">Reference proteome</keyword>
<dbReference type="InterPro" id="IPR009003">
    <property type="entry name" value="Peptidase_S1_PA"/>
</dbReference>
<dbReference type="Gene3D" id="2.30.42.60">
    <property type="match status" value="1"/>
</dbReference>
<feature type="domain" description="PDZ" evidence="16">
    <location>
        <begin position="367"/>
        <end position="458"/>
    </location>
</feature>
<evidence type="ECO:0000256" key="13">
    <source>
        <dbReference type="ARBA" id="ARBA00023016"/>
    </source>
</evidence>
<keyword evidence="8 15" id="KW-0732">Signal</keyword>
<name>A0ABV7VYB9_9GAMM</name>
<dbReference type="Pfam" id="PF00595">
    <property type="entry name" value="PDZ"/>
    <property type="match status" value="1"/>
</dbReference>
<feature type="signal peptide" evidence="15">
    <location>
        <begin position="1"/>
        <end position="25"/>
    </location>
</feature>
<keyword evidence="12" id="KW-0720">Serine protease</keyword>
<evidence type="ECO:0000256" key="11">
    <source>
        <dbReference type="ARBA" id="ARBA00022801"/>
    </source>
</evidence>
<accession>A0ABV7VYB9</accession>
<keyword evidence="13" id="KW-0346">Stress response</keyword>
<dbReference type="NCBIfam" id="TIGR02037">
    <property type="entry name" value="degP_htrA_DO"/>
    <property type="match status" value="1"/>
</dbReference>
<keyword evidence="9" id="KW-0677">Repeat</keyword>
<evidence type="ECO:0000256" key="1">
    <source>
        <dbReference type="ARBA" id="ARBA00001772"/>
    </source>
</evidence>
<evidence type="ECO:0000256" key="6">
    <source>
        <dbReference type="ARBA" id="ARBA00013958"/>
    </source>
</evidence>
<protein>
    <recommendedName>
        <fullName evidence="6">Probable periplasmic serine endoprotease DegP-like</fullName>
        <ecNumber evidence="5">3.4.21.107</ecNumber>
    </recommendedName>
    <alternativeName>
        <fullName evidence="14">Protease Do</fullName>
    </alternativeName>
</protein>
<dbReference type="PRINTS" id="PR00834">
    <property type="entry name" value="PROTEASES2C"/>
</dbReference>
<gene>
    <name evidence="17" type="ORF">ACFOMG_13050</name>
</gene>